<dbReference type="InterPro" id="IPR011075">
    <property type="entry name" value="TetR_C"/>
</dbReference>
<dbReference type="GO" id="GO:0000976">
    <property type="term" value="F:transcription cis-regulatory region binding"/>
    <property type="evidence" value="ECO:0007669"/>
    <property type="project" value="TreeGrafter"/>
</dbReference>
<dbReference type="Gene3D" id="1.10.357.10">
    <property type="entry name" value="Tetracycline Repressor, domain 2"/>
    <property type="match status" value="1"/>
</dbReference>
<accession>A0A850PTF3</accession>
<dbReference type="RefSeq" id="WP_178359205.1">
    <property type="nucleotide sequence ID" value="NZ_JABFYL010000027.1"/>
</dbReference>
<reference evidence="6 7" key="1">
    <citation type="submission" date="2020-05" db="EMBL/GenBank/DDBJ databases">
        <title>Draft genome sequence of Mycobacterium hippocampi DL, isolated from European seabass, Dicentrarchus labrax, reared in fish farms.</title>
        <authorList>
            <person name="Stathopoulou P."/>
            <person name="Asimakis E."/>
            <person name="Tzokas K."/>
            <person name="Batargias C."/>
            <person name="Tsiamis G."/>
        </authorList>
    </citation>
    <scope>NUCLEOTIDE SEQUENCE [LARGE SCALE GENOMIC DNA]</scope>
    <source>
        <strain evidence="6 7">DL</strain>
    </source>
</reference>
<evidence type="ECO:0000256" key="1">
    <source>
        <dbReference type="ARBA" id="ARBA00023015"/>
    </source>
</evidence>
<name>A0A850PTF3_9MYCO</name>
<dbReference type="EMBL" id="JABFYL010000027">
    <property type="protein sequence ID" value="NVN50866.1"/>
    <property type="molecule type" value="Genomic_DNA"/>
</dbReference>
<keyword evidence="7" id="KW-1185">Reference proteome</keyword>
<evidence type="ECO:0000313" key="6">
    <source>
        <dbReference type="EMBL" id="NVN50866.1"/>
    </source>
</evidence>
<organism evidence="6 7">
    <name type="scientific">Mycolicibacterium hippocampi</name>
    <dbReference type="NCBI Taxonomy" id="659824"/>
    <lineage>
        <taxon>Bacteria</taxon>
        <taxon>Bacillati</taxon>
        <taxon>Actinomycetota</taxon>
        <taxon>Actinomycetes</taxon>
        <taxon>Mycobacteriales</taxon>
        <taxon>Mycobacteriaceae</taxon>
        <taxon>Mycolicibacterium</taxon>
    </lineage>
</organism>
<dbReference type="InterPro" id="IPR050109">
    <property type="entry name" value="HTH-type_TetR-like_transc_reg"/>
</dbReference>
<keyword evidence="3" id="KW-0804">Transcription</keyword>
<dbReference type="InterPro" id="IPR001647">
    <property type="entry name" value="HTH_TetR"/>
</dbReference>
<dbReference type="Pfam" id="PF16925">
    <property type="entry name" value="TetR_C_13"/>
    <property type="match status" value="1"/>
</dbReference>
<dbReference type="GO" id="GO:0003700">
    <property type="term" value="F:DNA-binding transcription factor activity"/>
    <property type="evidence" value="ECO:0007669"/>
    <property type="project" value="TreeGrafter"/>
</dbReference>
<feature type="domain" description="HTH tetR-type" evidence="5">
    <location>
        <begin position="23"/>
        <end position="83"/>
    </location>
</feature>
<keyword evidence="2 4" id="KW-0238">DNA-binding</keyword>
<gene>
    <name evidence="6" type="ORF">HLY00_5916</name>
</gene>
<dbReference type="SUPFAM" id="SSF48498">
    <property type="entry name" value="Tetracyclin repressor-like, C-terminal domain"/>
    <property type="match status" value="1"/>
</dbReference>
<evidence type="ECO:0000313" key="7">
    <source>
        <dbReference type="Proteomes" id="UP000570517"/>
    </source>
</evidence>
<dbReference type="SUPFAM" id="SSF46689">
    <property type="entry name" value="Homeodomain-like"/>
    <property type="match status" value="1"/>
</dbReference>
<feature type="DNA-binding region" description="H-T-H motif" evidence="4">
    <location>
        <begin position="46"/>
        <end position="65"/>
    </location>
</feature>
<proteinExistence type="predicted"/>
<dbReference type="Proteomes" id="UP000570517">
    <property type="component" value="Unassembled WGS sequence"/>
</dbReference>
<evidence type="ECO:0000256" key="2">
    <source>
        <dbReference type="ARBA" id="ARBA00023125"/>
    </source>
</evidence>
<protein>
    <submittedName>
        <fullName evidence="6">Transcriptional regulator, AcrR family</fullName>
    </submittedName>
</protein>
<dbReference type="InterPro" id="IPR036271">
    <property type="entry name" value="Tet_transcr_reg_TetR-rel_C_sf"/>
</dbReference>
<dbReference type="InterPro" id="IPR009057">
    <property type="entry name" value="Homeodomain-like_sf"/>
</dbReference>
<evidence type="ECO:0000259" key="5">
    <source>
        <dbReference type="PROSITE" id="PS50977"/>
    </source>
</evidence>
<sequence length="220" mass="24231">MDSEPADRSRVRGRGRPVGADSEATRLRILDAARLVIAERGYRATTFQQIALRAGVSRPTLHYYFATREQVYEILLRQTYTLVAECAVAAQREVGLRQQMAVFIEAMQQLLGTDEATMRFLVAARLEHQRDRHRHDAADAVVATVHGFYQSIVVQAIAHGELAPDMDPRAVADMLSALFWGMGFHAGFVDAGESPAIARQLLDVFDNGLLGARVAAPVDA</sequence>
<comment type="caution">
    <text evidence="6">The sequence shown here is derived from an EMBL/GenBank/DDBJ whole genome shotgun (WGS) entry which is preliminary data.</text>
</comment>
<dbReference type="Gene3D" id="1.10.10.60">
    <property type="entry name" value="Homeodomain-like"/>
    <property type="match status" value="1"/>
</dbReference>
<dbReference type="PANTHER" id="PTHR30055:SF234">
    <property type="entry name" value="HTH-TYPE TRANSCRIPTIONAL REGULATOR BETI"/>
    <property type="match status" value="1"/>
</dbReference>
<dbReference type="PROSITE" id="PS50977">
    <property type="entry name" value="HTH_TETR_2"/>
    <property type="match status" value="1"/>
</dbReference>
<evidence type="ECO:0000256" key="4">
    <source>
        <dbReference type="PROSITE-ProRule" id="PRU00335"/>
    </source>
</evidence>
<dbReference type="PANTHER" id="PTHR30055">
    <property type="entry name" value="HTH-TYPE TRANSCRIPTIONAL REGULATOR RUTR"/>
    <property type="match status" value="1"/>
</dbReference>
<evidence type="ECO:0000256" key="3">
    <source>
        <dbReference type="ARBA" id="ARBA00023163"/>
    </source>
</evidence>
<dbReference type="Pfam" id="PF00440">
    <property type="entry name" value="TetR_N"/>
    <property type="match status" value="1"/>
</dbReference>
<dbReference type="PRINTS" id="PR00455">
    <property type="entry name" value="HTHTETR"/>
</dbReference>
<dbReference type="AlphaFoldDB" id="A0A850PTF3"/>
<keyword evidence="1" id="KW-0805">Transcription regulation</keyword>